<dbReference type="AlphaFoldDB" id="A0AAV2Z7G3"/>
<protein>
    <submittedName>
        <fullName evidence="1">Uncharacterized protein</fullName>
    </submittedName>
</protein>
<name>A0AAV2Z7G3_9STRA</name>
<organism evidence="1 2">
    <name type="scientific">Lagenidium giganteum</name>
    <dbReference type="NCBI Taxonomy" id="4803"/>
    <lineage>
        <taxon>Eukaryota</taxon>
        <taxon>Sar</taxon>
        <taxon>Stramenopiles</taxon>
        <taxon>Oomycota</taxon>
        <taxon>Peronosporomycetes</taxon>
        <taxon>Pythiales</taxon>
        <taxon>Pythiaceae</taxon>
    </lineage>
</organism>
<sequence>EWRQYGRQLQSAPPLQAVEGLRSTTLRVDGVWRFKMATAYDQHITVDALLVPECGEELLLDTDFVLDKRTVVDFSTFKVTFIDDTGTVVIPFACTDDDGAVRVGVVRLVERRKITANTRTAVEVAVSATEGSVGIFIPTASDRHLPIVPTVDSSARAAERGRPHAQAQKCAFAGDRL</sequence>
<evidence type="ECO:0000313" key="1">
    <source>
        <dbReference type="EMBL" id="DBA01362.1"/>
    </source>
</evidence>
<evidence type="ECO:0000313" key="2">
    <source>
        <dbReference type="Proteomes" id="UP001146120"/>
    </source>
</evidence>
<reference evidence="1" key="1">
    <citation type="submission" date="2022-11" db="EMBL/GenBank/DDBJ databases">
        <authorList>
            <person name="Morgan W.R."/>
            <person name="Tartar A."/>
        </authorList>
    </citation>
    <scope>NUCLEOTIDE SEQUENCE</scope>
    <source>
        <strain evidence="1">ARSEF 373</strain>
    </source>
</reference>
<accession>A0AAV2Z7G3</accession>
<dbReference type="Proteomes" id="UP001146120">
    <property type="component" value="Unassembled WGS sequence"/>
</dbReference>
<dbReference type="EMBL" id="DAKRPA010000049">
    <property type="protein sequence ID" value="DBA01362.1"/>
    <property type="molecule type" value="Genomic_DNA"/>
</dbReference>
<comment type="caution">
    <text evidence="1">The sequence shown here is derived from an EMBL/GenBank/DDBJ whole genome shotgun (WGS) entry which is preliminary data.</text>
</comment>
<feature type="non-terminal residue" evidence="1">
    <location>
        <position position="1"/>
    </location>
</feature>
<gene>
    <name evidence="1" type="ORF">N0F65_001601</name>
</gene>
<keyword evidence="2" id="KW-1185">Reference proteome</keyword>
<proteinExistence type="predicted"/>
<reference evidence="1" key="2">
    <citation type="journal article" date="2023" name="Microbiol Resour">
        <title>Decontamination and Annotation of the Draft Genome Sequence of the Oomycete Lagenidium giganteum ARSEF 373.</title>
        <authorList>
            <person name="Morgan W.R."/>
            <person name="Tartar A."/>
        </authorList>
    </citation>
    <scope>NUCLEOTIDE SEQUENCE</scope>
    <source>
        <strain evidence="1">ARSEF 373</strain>
    </source>
</reference>